<evidence type="ECO:0000256" key="2">
    <source>
        <dbReference type="ARBA" id="ARBA00023002"/>
    </source>
</evidence>
<comment type="similarity">
    <text evidence="1">Belongs to the Gfo/Idh/MocA family.</text>
</comment>
<evidence type="ECO:0000256" key="1">
    <source>
        <dbReference type="ARBA" id="ARBA00010928"/>
    </source>
</evidence>
<reference evidence="4" key="1">
    <citation type="submission" date="2023-01" db="EMBL/GenBank/DDBJ databases">
        <title>Human gut microbiome strain richness.</title>
        <authorList>
            <person name="Chen-Liaw A."/>
        </authorList>
    </citation>
    <scope>NUCLEOTIDE SEQUENCE</scope>
    <source>
        <strain evidence="4">1001217st2_G6_1001217B_191108</strain>
    </source>
</reference>
<feature type="domain" description="Gfo/Idh/MocA-like oxidoreductase N-terminal" evidence="3">
    <location>
        <begin position="2"/>
        <end position="112"/>
    </location>
</feature>
<dbReference type="InterPro" id="IPR036291">
    <property type="entry name" value="NAD(P)-bd_dom_sf"/>
</dbReference>
<dbReference type="Proteomes" id="UP001211987">
    <property type="component" value="Unassembled WGS sequence"/>
</dbReference>
<proteinExistence type="inferred from homology"/>
<dbReference type="Gene3D" id="3.40.50.720">
    <property type="entry name" value="NAD(P)-binding Rossmann-like Domain"/>
    <property type="match status" value="1"/>
</dbReference>
<dbReference type="SUPFAM" id="SSF51735">
    <property type="entry name" value="NAD(P)-binding Rossmann-fold domains"/>
    <property type="match status" value="1"/>
</dbReference>
<dbReference type="GO" id="GO:0000166">
    <property type="term" value="F:nucleotide binding"/>
    <property type="evidence" value="ECO:0007669"/>
    <property type="project" value="InterPro"/>
</dbReference>
<keyword evidence="2" id="KW-0560">Oxidoreductase</keyword>
<sequence>MFRYGILSTASIIDRFIAGIRESQDSYVQAIASRNLETAKKAAKRLNIENYYCSYGELLCANNIDIVYIPTINSQHYENCKKALKHHKHVIVEKTFALTVLEAKELFTLAKKIIVF</sequence>
<protein>
    <submittedName>
        <fullName evidence="4">Gfo/Idh/MocA family oxidoreductase</fullName>
    </submittedName>
</protein>
<dbReference type="PANTHER" id="PTHR22604">
    <property type="entry name" value="OXIDOREDUCTASES"/>
    <property type="match status" value="1"/>
</dbReference>
<dbReference type="EMBL" id="JAQLKE010000004">
    <property type="protein sequence ID" value="MDB7082943.1"/>
    <property type="molecule type" value="Genomic_DNA"/>
</dbReference>
<gene>
    <name evidence="4" type="ORF">PM738_03945</name>
</gene>
<evidence type="ECO:0000313" key="5">
    <source>
        <dbReference type="Proteomes" id="UP001211987"/>
    </source>
</evidence>
<dbReference type="GO" id="GO:0016491">
    <property type="term" value="F:oxidoreductase activity"/>
    <property type="evidence" value="ECO:0007669"/>
    <property type="project" value="UniProtKB-KW"/>
</dbReference>
<dbReference type="Pfam" id="PF01408">
    <property type="entry name" value="GFO_IDH_MocA"/>
    <property type="match status" value="1"/>
</dbReference>
<accession>A0AB35IIP1</accession>
<dbReference type="RefSeq" id="WP_272018705.1">
    <property type="nucleotide sequence ID" value="NZ_JAQLKE010000004.1"/>
</dbReference>
<evidence type="ECO:0000259" key="3">
    <source>
        <dbReference type="Pfam" id="PF01408"/>
    </source>
</evidence>
<evidence type="ECO:0000313" key="4">
    <source>
        <dbReference type="EMBL" id="MDB7082943.1"/>
    </source>
</evidence>
<name>A0AB35IIP1_9FIRM</name>
<comment type="caution">
    <text evidence="4">The sequence shown here is derived from an EMBL/GenBank/DDBJ whole genome shotgun (WGS) entry which is preliminary data.</text>
</comment>
<dbReference type="InterPro" id="IPR050984">
    <property type="entry name" value="Gfo/Idh/MocA_domain"/>
</dbReference>
<dbReference type="AlphaFoldDB" id="A0AB35IIP1"/>
<dbReference type="InterPro" id="IPR000683">
    <property type="entry name" value="Gfo/Idh/MocA-like_OxRdtase_N"/>
</dbReference>
<organism evidence="4 5">
    <name type="scientific">Thomasclavelia ramosa</name>
    <dbReference type="NCBI Taxonomy" id="1547"/>
    <lineage>
        <taxon>Bacteria</taxon>
        <taxon>Bacillati</taxon>
        <taxon>Bacillota</taxon>
        <taxon>Erysipelotrichia</taxon>
        <taxon>Erysipelotrichales</taxon>
        <taxon>Coprobacillaceae</taxon>
        <taxon>Thomasclavelia</taxon>
    </lineage>
</organism>
<dbReference type="PANTHER" id="PTHR22604:SF105">
    <property type="entry name" value="TRANS-1,2-DIHYDROBENZENE-1,2-DIOL DEHYDROGENASE"/>
    <property type="match status" value="1"/>
</dbReference>